<reference evidence="1" key="1">
    <citation type="submission" date="2020-08" db="EMBL/GenBank/DDBJ databases">
        <title>Multicomponent nature underlies the extraordinary mechanical properties of spider dragline silk.</title>
        <authorList>
            <person name="Kono N."/>
            <person name="Nakamura H."/>
            <person name="Mori M."/>
            <person name="Yoshida Y."/>
            <person name="Ohtoshi R."/>
            <person name="Malay A.D."/>
            <person name="Moran D.A.P."/>
            <person name="Tomita M."/>
            <person name="Numata K."/>
            <person name="Arakawa K."/>
        </authorList>
    </citation>
    <scope>NUCLEOTIDE SEQUENCE</scope>
</reference>
<dbReference type="Proteomes" id="UP000887013">
    <property type="component" value="Unassembled WGS sequence"/>
</dbReference>
<proteinExistence type="predicted"/>
<sequence>MTKHFRPQTDNLLSGIENSRCSGLISLPRGVLIMSTIALTEIRWCLGAKLPFVGALGSVAGVREDQSMAYQPMVCVYAPEYMHTCLSTVAQKGWKSLLEVEIRRENESEAISKKVKLCRNVLDELFVKL</sequence>
<dbReference type="AlphaFoldDB" id="A0A8X6Q0P3"/>
<evidence type="ECO:0000313" key="2">
    <source>
        <dbReference type="Proteomes" id="UP000887013"/>
    </source>
</evidence>
<dbReference type="EMBL" id="BMAW01027065">
    <property type="protein sequence ID" value="GFU00103.1"/>
    <property type="molecule type" value="Genomic_DNA"/>
</dbReference>
<dbReference type="OrthoDB" id="6407538at2759"/>
<protein>
    <submittedName>
        <fullName evidence="1">Uncharacterized protein</fullName>
    </submittedName>
</protein>
<gene>
    <name evidence="1" type="ORF">NPIL_112851</name>
</gene>
<organism evidence="1 2">
    <name type="scientific">Nephila pilipes</name>
    <name type="common">Giant wood spider</name>
    <name type="synonym">Nephila maculata</name>
    <dbReference type="NCBI Taxonomy" id="299642"/>
    <lineage>
        <taxon>Eukaryota</taxon>
        <taxon>Metazoa</taxon>
        <taxon>Ecdysozoa</taxon>
        <taxon>Arthropoda</taxon>
        <taxon>Chelicerata</taxon>
        <taxon>Arachnida</taxon>
        <taxon>Araneae</taxon>
        <taxon>Araneomorphae</taxon>
        <taxon>Entelegynae</taxon>
        <taxon>Araneoidea</taxon>
        <taxon>Nephilidae</taxon>
        <taxon>Nephila</taxon>
    </lineage>
</organism>
<comment type="caution">
    <text evidence="1">The sequence shown here is derived from an EMBL/GenBank/DDBJ whole genome shotgun (WGS) entry which is preliminary data.</text>
</comment>
<accession>A0A8X6Q0P3</accession>
<name>A0A8X6Q0P3_NEPPI</name>
<evidence type="ECO:0000313" key="1">
    <source>
        <dbReference type="EMBL" id="GFU00103.1"/>
    </source>
</evidence>
<keyword evidence="2" id="KW-1185">Reference proteome</keyword>